<organism evidence="1 2">
    <name type="scientific">Buttiauxella ferragutiae ATCC 51602</name>
    <dbReference type="NCBI Taxonomy" id="1354252"/>
    <lineage>
        <taxon>Bacteria</taxon>
        <taxon>Pseudomonadati</taxon>
        <taxon>Pseudomonadota</taxon>
        <taxon>Gammaproteobacteria</taxon>
        <taxon>Enterobacterales</taxon>
        <taxon>Enterobacteriaceae</taxon>
        <taxon>Buttiauxella</taxon>
    </lineage>
</organism>
<comment type="caution">
    <text evidence="1">The sequence shown here is derived from an EMBL/GenBank/DDBJ whole genome shotgun (WGS) entry which is preliminary data.</text>
</comment>
<dbReference type="EMBL" id="LXEQ01000051">
    <property type="protein sequence ID" value="OAT25814.1"/>
    <property type="molecule type" value="Genomic_DNA"/>
</dbReference>
<reference evidence="1 2" key="1">
    <citation type="submission" date="2016-04" db="EMBL/GenBank/DDBJ databases">
        <title>ATOL: Assembling a taxonomically balanced genome-scale reconstruction of the evolutionary history of the Enterobacteriaceae.</title>
        <authorList>
            <person name="Plunkett G.III."/>
            <person name="Neeno-Eckwall E.C."/>
            <person name="Glasner J.D."/>
            <person name="Perna N.T."/>
        </authorList>
    </citation>
    <scope>NUCLEOTIDE SEQUENCE [LARGE SCALE GENOMIC DNA]</scope>
    <source>
        <strain evidence="1 2">ATCC 51602</strain>
    </source>
</reference>
<dbReference type="RefSeq" id="WP_064547133.1">
    <property type="nucleotide sequence ID" value="NZ_LXEQ01000051.1"/>
</dbReference>
<sequence>MRPIHFSAKNKIWVSHYKEYQHHHATVFAVFENDFSGLMTVELLSKTNNGIYRTRHKTPVDYQGGSQHSLTQLLFNLAPGECAQLHISVEDNVGRLFEHHWSPGLQTV</sequence>
<evidence type="ECO:0000313" key="1">
    <source>
        <dbReference type="EMBL" id="OAT25814.1"/>
    </source>
</evidence>
<name>A0ABX2W4Y4_9ENTR</name>
<protein>
    <submittedName>
        <fullName evidence="1">Uncharacterized protein</fullName>
    </submittedName>
</protein>
<dbReference type="Proteomes" id="UP000078407">
    <property type="component" value="Unassembled WGS sequence"/>
</dbReference>
<accession>A0ABX2W4Y4</accession>
<keyword evidence="2" id="KW-1185">Reference proteome</keyword>
<proteinExistence type="predicted"/>
<gene>
    <name evidence="1" type="ORF">M976_03457</name>
</gene>
<evidence type="ECO:0000313" key="2">
    <source>
        <dbReference type="Proteomes" id="UP000078407"/>
    </source>
</evidence>